<accession>A0A366CSZ3</accession>
<dbReference type="EMBL" id="QNRF01000015">
    <property type="protein sequence ID" value="RBO78481.1"/>
    <property type="molecule type" value="Genomic_DNA"/>
</dbReference>
<gene>
    <name evidence="1" type="ORF">DFP76_11511</name>
</gene>
<comment type="caution">
    <text evidence="1">The sequence shown here is derived from an EMBL/GenBank/DDBJ whole genome shotgun (WGS) entry which is preliminary data.</text>
</comment>
<organism evidence="1 2">
    <name type="scientific">Marinomonas aquiplantarum</name>
    <dbReference type="NCBI Taxonomy" id="491951"/>
    <lineage>
        <taxon>Bacteria</taxon>
        <taxon>Pseudomonadati</taxon>
        <taxon>Pseudomonadota</taxon>
        <taxon>Gammaproteobacteria</taxon>
        <taxon>Oceanospirillales</taxon>
        <taxon>Oceanospirillaceae</taxon>
        <taxon>Marinomonas</taxon>
    </lineage>
</organism>
<evidence type="ECO:0000313" key="1">
    <source>
        <dbReference type="EMBL" id="RBO78481.1"/>
    </source>
</evidence>
<evidence type="ECO:0000313" key="2">
    <source>
        <dbReference type="Proteomes" id="UP000252086"/>
    </source>
</evidence>
<dbReference type="Proteomes" id="UP000252086">
    <property type="component" value="Unassembled WGS sequence"/>
</dbReference>
<protein>
    <submittedName>
        <fullName evidence="1">Uncharacterized protein</fullName>
    </submittedName>
</protein>
<dbReference type="AlphaFoldDB" id="A0A366CSZ3"/>
<proteinExistence type="predicted"/>
<name>A0A366CSZ3_9GAMM</name>
<keyword evidence="2" id="KW-1185">Reference proteome</keyword>
<sequence>MDQRAYFVFGQLRDGVKECYSYALSESDHQSSPPLFIRQQRG</sequence>
<reference evidence="1 2" key="1">
    <citation type="submission" date="2018-06" db="EMBL/GenBank/DDBJ databases">
        <title>Genomic Encyclopedia of Type Strains, Phase III (KMG-III): the genomes of soil and plant-associated and newly described type strains.</title>
        <authorList>
            <person name="Whitman W."/>
        </authorList>
    </citation>
    <scope>NUCLEOTIDE SEQUENCE [LARGE SCALE GENOMIC DNA]</scope>
    <source>
        <strain evidence="1 2">CECT 7732</strain>
    </source>
</reference>